<dbReference type="PROSITE" id="PS51184">
    <property type="entry name" value="JMJC"/>
    <property type="match status" value="1"/>
</dbReference>
<organism evidence="2 3">
    <name type="scientific">Entomortierella chlamydospora</name>
    <dbReference type="NCBI Taxonomy" id="101097"/>
    <lineage>
        <taxon>Eukaryota</taxon>
        <taxon>Fungi</taxon>
        <taxon>Fungi incertae sedis</taxon>
        <taxon>Mucoromycota</taxon>
        <taxon>Mortierellomycotina</taxon>
        <taxon>Mortierellomycetes</taxon>
        <taxon>Mortierellales</taxon>
        <taxon>Mortierellaceae</taxon>
        <taxon>Entomortierella</taxon>
    </lineage>
</organism>
<proteinExistence type="predicted"/>
<feature type="domain" description="JmjC" evidence="1">
    <location>
        <begin position="180"/>
        <end position="270"/>
    </location>
</feature>
<dbReference type="EMBL" id="JAAAID010002149">
    <property type="protein sequence ID" value="KAG0007850.1"/>
    <property type="molecule type" value="Genomic_DNA"/>
</dbReference>
<sequence length="270" mass="30819">MAATEPRSRISNVSALKMRLEEEISTLISEAQGRGLVTCHYHLPIDCNHDSRALRASSTAEEKQWAWPAFTKWTNEYLSKTLGEKEITVACTPNGWADAVVDDKYFAMPCEKKMTFEQFLDGMPIRTQKNKTISDDYVEPGGQDCYGVENRFKDLGLKDGEQEMDPYQEVRYIQLQNGNLMTEYEELLGDVPSDISFASEALAKQPDAVNFWYGDERSTTSLHKDHYENIYGVIAGRKIFTLIPPTEQYCLHGKEIRPPRILNVCEHYSP</sequence>
<dbReference type="PANTHER" id="PTHR12461:SF99">
    <property type="entry name" value="BIFUNCTIONAL PEPTIDASE AND (3S)-LYSYL HYDROXYLASE JMJD7"/>
    <property type="match status" value="1"/>
</dbReference>
<dbReference type="InterPro" id="IPR014710">
    <property type="entry name" value="RmlC-like_jellyroll"/>
</dbReference>
<dbReference type="PANTHER" id="PTHR12461">
    <property type="entry name" value="HYPOXIA-INDUCIBLE FACTOR 1 ALPHA INHIBITOR-RELATED"/>
    <property type="match status" value="1"/>
</dbReference>
<accession>A0A9P6MN62</accession>
<dbReference type="InterPro" id="IPR041667">
    <property type="entry name" value="Cupin_8"/>
</dbReference>
<gene>
    <name evidence="2" type="primary">JMJD7</name>
    <name evidence="2" type="ORF">BGZ80_004155</name>
</gene>
<reference evidence="2" key="1">
    <citation type="journal article" date="2020" name="Fungal Divers.">
        <title>Resolving the Mortierellaceae phylogeny through synthesis of multi-gene phylogenetics and phylogenomics.</title>
        <authorList>
            <person name="Vandepol N."/>
            <person name="Liber J."/>
            <person name="Desiro A."/>
            <person name="Na H."/>
            <person name="Kennedy M."/>
            <person name="Barry K."/>
            <person name="Grigoriev I.V."/>
            <person name="Miller A.N."/>
            <person name="O'Donnell K."/>
            <person name="Stajich J.E."/>
            <person name="Bonito G."/>
        </authorList>
    </citation>
    <scope>NUCLEOTIDE SEQUENCE</scope>
    <source>
        <strain evidence="2">NRRL 2769</strain>
    </source>
</reference>
<keyword evidence="3" id="KW-1185">Reference proteome</keyword>
<comment type="caution">
    <text evidence="2">The sequence shown here is derived from an EMBL/GenBank/DDBJ whole genome shotgun (WGS) entry which is preliminary data.</text>
</comment>
<dbReference type="Proteomes" id="UP000703661">
    <property type="component" value="Unassembled WGS sequence"/>
</dbReference>
<name>A0A9P6MN62_9FUNG</name>
<evidence type="ECO:0000259" key="1">
    <source>
        <dbReference type="PROSITE" id="PS51184"/>
    </source>
</evidence>
<dbReference type="InterPro" id="IPR003347">
    <property type="entry name" value="JmjC_dom"/>
</dbReference>
<protein>
    <submittedName>
        <fullName evidence="2">JmjC domain-containing protein 7</fullName>
    </submittedName>
</protein>
<evidence type="ECO:0000313" key="2">
    <source>
        <dbReference type="EMBL" id="KAG0007850.1"/>
    </source>
</evidence>
<dbReference type="SUPFAM" id="SSF51197">
    <property type="entry name" value="Clavaminate synthase-like"/>
    <property type="match status" value="1"/>
</dbReference>
<dbReference type="Pfam" id="PF13621">
    <property type="entry name" value="Cupin_8"/>
    <property type="match status" value="1"/>
</dbReference>
<dbReference type="AlphaFoldDB" id="A0A9P6MN62"/>
<dbReference type="Gene3D" id="2.60.120.10">
    <property type="entry name" value="Jelly Rolls"/>
    <property type="match status" value="2"/>
</dbReference>
<evidence type="ECO:0000313" key="3">
    <source>
        <dbReference type="Proteomes" id="UP000703661"/>
    </source>
</evidence>